<evidence type="ECO:0000256" key="1">
    <source>
        <dbReference type="ARBA" id="ARBA00022574"/>
    </source>
</evidence>
<reference evidence="3 4" key="2">
    <citation type="journal article" date="2018" name="Hortic Res">
        <title>Improved Brassica rapa reference genome by single-molecule sequencing and chromosome conformation capture technologies.</title>
        <authorList>
            <person name="Zhang L."/>
            <person name="Cai X."/>
            <person name="Wu J."/>
            <person name="Liu M."/>
            <person name="Grob S."/>
            <person name="Cheng F."/>
            <person name="Liang J."/>
            <person name="Cai C."/>
            <person name="Liu Z."/>
            <person name="Liu B."/>
            <person name="Wang F."/>
            <person name="Li S."/>
            <person name="Liu F."/>
            <person name="Li X."/>
            <person name="Cheng L."/>
            <person name="Yang W."/>
            <person name="Li M.H."/>
            <person name="Grossniklaus U."/>
            <person name="Zheng H."/>
            <person name="Wang X."/>
        </authorList>
    </citation>
    <scope>NUCLEOTIDE SEQUENCE [LARGE SCALE GENOMIC DNA]</scope>
    <source>
        <strain evidence="3 4">cv. Chiifu-401-42</strain>
    </source>
</reference>
<evidence type="ECO:0000256" key="2">
    <source>
        <dbReference type="ARBA" id="ARBA00022737"/>
    </source>
</evidence>
<dbReference type="GO" id="GO:0000159">
    <property type="term" value="C:protein phosphatase type 2A complex"/>
    <property type="evidence" value="ECO:0007669"/>
    <property type="project" value="InterPro"/>
</dbReference>
<keyword evidence="1" id="KW-0853">WD repeat</keyword>
<dbReference type="PANTHER" id="PTHR11871">
    <property type="entry name" value="PROTEIN PHOSPHATASE PP2A REGULATORY SUBUNIT B"/>
    <property type="match status" value="1"/>
</dbReference>
<dbReference type="InParanoid" id="M4E535"/>
<accession>M4E535</accession>
<protein>
    <submittedName>
        <fullName evidence="3">Uncharacterized protein</fullName>
    </submittedName>
</protein>
<evidence type="ECO:0000313" key="4">
    <source>
        <dbReference type="Proteomes" id="UP000011750"/>
    </source>
</evidence>
<dbReference type="EnsemblPlants" id="Bra023889.1">
    <property type="protein sequence ID" value="Bra023889.1-P"/>
    <property type="gene ID" value="Bra023889"/>
</dbReference>
<dbReference type="Proteomes" id="UP000011750">
    <property type="component" value="Chromosome A01"/>
</dbReference>
<dbReference type="GO" id="GO:0019888">
    <property type="term" value="F:protein phosphatase regulator activity"/>
    <property type="evidence" value="ECO:0007669"/>
    <property type="project" value="InterPro"/>
</dbReference>
<keyword evidence="2" id="KW-0677">Repeat</keyword>
<proteinExistence type="predicted"/>
<dbReference type="AlphaFoldDB" id="M4E535"/>
<dbReference type="Gramene" id="Bra023889.1">
    <property type="protein sequence ID" value="Bra023889.1-P"/>
    <property type="gene ID" value="Bra023889"/>
</dbReference>
<reference evidence="3" key="3">
    <citation type="submission" date="2023-03" db="UniProtKB">
        <authorList>
            <consortium name="EnsemblPlants"/>
        </authorList>
    </citation>
    <scope>IDENTIFICATION</scope>
    <source>
        <strain evidence="3">cv. Chiifu-401-42</strain>
    </source>
</reference>
<organism evidence="3 4">
    <name type="scientific">Brassica campestris</name>
    <name type="common">Field mustard</name>
    <dbReference type="NCBI Taxonomy" id="3711"/>
    <lineage>
        <taxon>Eukaryota</taxon>
        <taxon>Viridiplantae</taxon>
        <taxon>Streptophyta</taxon>
        <taxon>Embryophyta</taxon>
        <taxon>Tracheophyta</taxon>
        <taxon>Spermatophyta</taxon>
        <taxon>Magnoliopsida</taxon>
        <taxon>eudicotyledons</taxon>
        <taxon>Gunneridae</taxon>
        <taxon>Pentapetalae</taxon>
        <taxon>rosids</taxon>
        <taxon>malvids</taxon>
        <taxon>Brassicales</taxon>
        <taxon>Brassicaceae</taxon>
        <taxon>Brassiceae</taxon>
        <taxon>Brassica</taxon>
    </lineage>
</organism>
<evidence type="ECO:0000313" key="3">
    <source>
        <dbReference type="EnsemblPlants" id="Bra023889.1-P"/>
    </source>
</evidence>
<sequence length="137" mass="15760">MKDLEGTDYPVRHPEFQSHEPEFEGSIRLIDLRQSALCDSHSKFFVINMKMILYIFDKFECCLSEEWLQVLTGAESPEGDANGNSFDHTTKLLHLAWHPTENSIACLRPTVCTCTMLEEKRKHPQIEKEALATCETE</sequence>
<reference evidence="3 4" key="1">
    <citation type="journal article" date="2011" name="Nat. Genet.">
        <title>The genome of the mesopolyploid crop species Brassica rapa.</title>
        <authorList>
            <consortium name="Brassica rapa Genome Sequencing Project Consortium"/>
            <person name="Wang X."/>
            <person name="Wang H."/>
            <person name="Wang J."/>
            <person name="Sun R."/>
            <person name="Wu J."/>
            <person name="Liu S."/>
            <person name="Bai Y."/>
            <person name="Mun J.H."/>
            <person name="Bancroft I."/>
            <person name="Cheng F."/>
            <person name="Huang S."/>
            <person name="Li X."/>
            <person name="Hua W."/>
            <person name="Wang J."/>
            <person name="Wang X."/>
            <person name="Freeling M."/>
            <person name="Pires J.C."/>
            <person name="Paterson A.H."/>
            <person name="Chalhoub B."/>
            <person name="Wang B."/>
            <person name="Hayward A."/>
            <person name="Sharpe A.G."/>
            <person name="Park B.S."/>
            <person name="Weisshaar B."/>
            <person name="Liu B."/>
            <person name="Li B."/>
            <person name="Liu B."/>
            <person name="Tong C."/>
            <person name="Song C."/>
            <person name="Duran C."/>
            <person name="Peng C."/>
            <person name="Geng C."/>
            <person name="Koh C."/>
            <person name="Lin C."/>
            <person name="Edwards D."/>
            <person name="Mu D."/>
            <person name="Shen D."/>
            <person name="Soumpourou E."/>
            <person name="Li F."/>
            <person name="Fraser F."/>
            <person name="Conant G."/>
            <person name="Lassalle G."/>
            <person name="King G.J."/>
            <person name="Bonnema G."/>
            <person name="Tang H."/>
            <person name="Wang H."/>
            <person name="Belcram H."/>
            <person name="Zhou H."/>
            <person name="Hirakawa H."/>
            <person name="Abe H."/>
            <person name="Guo H."/>
            <person name="Wang H."/>
            <person name="Jin H."/>
            <person name="Parkin I.A."/>
            <person name="Batley J."/>
            <person name="Kim J.S."/>
            <person name="Just J."/>
            <person name="Li J."/>
            <person name="Xu J."/>
            <person name="Deng J."/>
            <person name="Kim J.A."/>
            <person name="Li J."/>
            <person name="Yu J."/>
            <person name="Meng J."/>
            <person name="Wang J."/>
            <person name="Min J."/>
            <person name="Poulain J."/>
            <person name="Wang J."/>
            <person name="Hatakeyama K."/>
            <person name="Wu K."/>
            <person name="Wang L."/>
            <person name="Fang L."/>
            <person name="Trick M."/>
            <person name="Links M.G."/>
            <person name="Zhao M."/>
            <person name="Jin M."/>
            <person name="Ramchiary N."/>
            <person name="Drou N."/>
            <person name="Berkman P.J."/>
            <person name="Cai Q."/>
            <person name="Huang Q."/>
            <person name="Li R."/>
            <person name="Tabata S."/>
            <person name="Cheng S."/>
            <person name="Zhang S."/>
            <person name="Zhang S."/>
            <person name="Huang S."/>
            <person name="Sato S."/>
            <person name="Sun S."/>
            <person name="Kwon S.J."/>
            <person name="Choi S.R."/>
            <person name="Lee T.H."/>
            <person name="Fan W."/>
            <person name="Zhao X."/>
            <person name="Tan X."/>
            <person name="Xu X."/>
            <person name="Wang Y."/>
            <person name="Qiu Y."/>
            <person name="Yin Y."/>
            <person name="Li Y."/>
            <person name="Du Y."/>
            <person name="Liao Y."/>
            <person name="Lim Y."/>
            <person name="Narusaka Y."/>
            <person name="Wang Y."/>
            <person name="Wang Z."/>
            <person name="Li Z."/>
            <person name="Wang Z."/>
            <person name="Xiong Z."/>
            <person name="Zhang Z."/>
        </authorList>
    </citation>
    <scope>NUCLEOTIDE SEQUENCE [LARGE SCALE GENOMIC DNA]</scope>
    <source>
        <strain evidence="3 4">cv. Chiifu-401-42</strain>
    </source>
</reference>
<dbReference type="eggNOG" id="KOG1354">
    <property type="taxonomic scope" value="Eukaryota"/>
</dbReference>
<dbReference type="InterPro" id="IPR000009">
    <property type="entry name" value="PP2A_PR55"/>
</dbReference>
<keyword evidence="4" id="KW-1185">Reference proteome</keyword>
<dbReference type="STRING" id="51351.M4E535"/>
<name>M4E535_BRACM</name>
<dbReference type="HOGENOM" id="CLU_1868004_0_0_1"/>